<evidence type="ECO:0000313" key="1">
    <source>
        <dbReference type="EMBL" id="CAJ0600628.1"/>
    </source>
</evidence>
<dbReference type="Proteomes" id="UP001176961">
    <property type="component" value="Unassembled WGS sequence"/>
</dbReference>
<name>A0AA36GYH4_CYLNA</name>
<sequence length="74" mass="8548">MHSPYAYGYPYYASPYDDFYGAPYGYGGYGPGPYAYYPEPYYYGGPRNEIVDNCCLWCLATMLCCCCWQNFARC</sequence>
<dbReference type="EMBL" id="CATQJL010000224">
    <property type="protein sequence ID" value="CAJ0600632.1"/>
    <property type="molecule type" value="Genomic_DNA"/>
</dbReference>
<dbReference type="EMBL" id="CATQJL010000224">
    <property type="protein sequence ID" value="CAJ0600628.1"/>
    <property type="molecule type" value="Genomic_DNA"/>
</dbReference>
<evidence type="ECO:0000313" key="2">
    <source>
        <dbReference type="EMBL" id="CAJ0600632.1"/>
    </source>
</evidence>
<comment type="caution">
    <text evidence="2">The sequence shown here is derived from an EMBL/GenBank/DDBJ whole genome shotgun (WGS) entry which is preliminary data.</text>
</comment>
<dbReference type="AlphaFoldDB" id="A0AA36GYH4"/>
<proteinExistence type="predicted"/>
<accession>A0AA36GYH4</accession>
<protein>
    <submittedName>
        <fullName evidence="2">Uncharacterized protein</fullName>
    </submittedName>
</protein>
<gene>
    <name evidence="1" type="ORF">CYNAS_LOCUS12611</name>
    <name evidence="2" type="ORF">CYNAS_LOCUS12615</name>
</gene>
<organism evidence="2 3">
    <name type="scientific">Cylicocyclus nassatus</name>
    <name type="common">Nematode worm</name>
    <dbReference type="NCBI Taxonomy" id="53992"/>
    <lineage>
        <taxon>Eukaryota</taxon>
        <taxon>Metazoa</taxon>
        <taxon>Ecdysozoa</taxon>
        <taxon>Nematoda</taxon>
        <taxon>Chromadorea</taxon>
        <taxon>Rhabditida</taxon>
        <taxon>Rhabditina</taxon>
        <taxon>Rhabditomorpha</taxon>
        <taxon>Strongyloidea</taxon>
        <taxon>Strongylidae</taxon>
        <taxon>Cylicocyclus</taxon>
    </lineage>
</organism>
<keyword evidence="3" id="KW-1185">Reference proteome</keyword>
<evidence type="ECO:0000313" key="3">
    <source>
        <dbReference type="Proteomes" id="UP001176961"/>
    </source>
</evidence>
<reference evidence="2" key="1">
    <citation type="submission" date="2023-07" db="EMBL/GenBank/DDBJ databases">
        <authorList>
            <consortium name="CYATHOMIX"/>
        </authorList>
    </citation>
    <scope>NUCLEOTIDE SEQUENCE</scope>
    <source>
        <strain evidence="2">N/A</strain>
    </source>
</reference>